<evidence type="ECO:0000313" key="2">
    <source>
        <dbReference type="EMBL" id="BDU72225.1"/>
    </source>
</evidence>
<proteinExistence type="predicted"/>
<dbReference type="InterPro" id="IPR002123">
    <property type="entry name" value="Plipid/glycerol_acylTrfase"/>
</dbReference>
<dbReference type="InterPro" id="IPR042099">
    <property type="entry name" value="ANL_N_sf"/>
</dbReference>
<gene>
    <name evidence="2" type="ORF">METEAL_13990</name>
</gene>
<dbReference type="AlphaFoldDB" id="A0AA48GQA1"/>
<dbReference type="InterPro" id="IPR009081">
    <property type="entry name" value="PP-bd_ACP"/>
</dbReference>
<dbReference type="PANTHER" id="PTHR43767:SF1">
    <property type="entry name" value="NONRIBOSOMAL PEPTIDE SYNTHASE PES1 (EUROFUNG)-RELATED"/>
    <property type="match status" value="1"/>
</dbReference>
<dbReference type="SMART" id="SM00563">
    <property type="entry name" value="PlsC"/>
    <property type="match status" value="1"/>
</dbReference>
<dbReference type="InterPro" id="IPR036736">
    <property type="entry name" value="ACP-like_sf"/>
</dbReference>
<dbReference type="InterPro" id="IPR000873">
    <property type="entry name" value="AMP-dep_synth/lig_dom"/>
</dbReference>
<dbReference type="Pfam" id="PF00501">
    <property type="entry name" value="AMP-binding"/>
    <property type="match status" value="1"/>
</dbReference>
<dbReference type="PANTHER" id="PTHR43767">
    <property type="entry name" value="LONG-CHAIN-FATTY-ACID--COA LIGASE"/>
    <property type="match status" value="1"/>
</dbReference>
<sequence length="872" mass="94701">MGVMASLFIGVGRVLLSLRYRIRVQGLEDVAARGTGGILFLPNHPALIDPVIVAGTLYPRFRPASLADRDRIAGPGINWITRQFGVKALPDLAKYGESCRPEVERVIRECGEDLAAGRNLLLYPGGHLMRSRREDLGGNSAVETILAAAPGARVVLVRTRGLWGSRFSRAAGHSPDFVKVLLRQGLDILASFIFFCPRRDVTVEMIEPADFPRNEGREAMNRRMEAFFNEDAPPALHVPATPWEPGGRRVIPDPPQVRLQGDPGQASPVVREQVLAKLRDMSGKPGLGDGDQLARDLGMDSLMRLELQLWIEQEFGHHLGDPDSLVTVGDALLAASGHTLDTAGAPLKPVPSSWFRHMGLPAMVPEGATIPEVFLRQAARDPGRTVIADQASGVRTYRDIITSILALKPVLEAIEGPYVGIMLPSSVGAAVLYLAVLFAGKTPVMVNWTTGVRNMTHGLDLLDVRRVLTVGKVVERIQSQGMDLEALRDRLLLMEDVGASLTGGAKLKALLRAWVSWKPLRRARIPGTAVVLFTSGSENLPKAVPLTHANLLANVRDIAAEYRFLDGARFVGFLPPFHSFGLTGTVVLPLCCGFQAVYYPVPTDGTALARHIEAYRVTALVGTPTFLNGIVRVARTAQLESLGFVITGAEKCPEALFEAIHERWPGMVILEGYGITECSPVVAANREERRRHGTIGWCMPSVAHVLVDPDTGERAPAGSMGMLLVRGPSVFGGYLGFDGPSPFVEFEGHAWYRTGDLVREEDGMLAFAGRLKRFVKMGGEMVSLPAVEEALLARFQDPEADEASLAVEAREEGHAVELTLFTTRGLTREEANQAIREAGLSPIHNIRSVIPLPKIPVLGTGKTDYRALKSLL</sequence>
<dbReference type="SUPFAM" id="SSF56801">
    <property type="entry name" value="Acetyl-CoA synthetase-like"/>
    <property type="match status" value="1"/>
</dbReference>
<dbReference type="CDD" id="cd07989">
    <property type="entry name" value="LPLAT_AGPAT-like"/>
    <property type="match status" value="1"/>
</dbReference>
<dbReference type="Gene3D" id="3.40.50.12780">
    <property type="entry name" value="N-terminal domain of ligase-like"/>
    <property type="match status" value="1"/>
</dbReference>
<dbReference type="GO" id="GO:0016878">
    <property type="term" value="F:acid-thiol ligase activity"/>
    <property type="evidence" value="ECO:0007669"/>
    <property type="project" value="UniProtKB-ARBA"/>
</dbReference>
<keyword evidence="3" id="KW-1185">Reference proteome</keyword>
<dbReference type="Proteomes" id="UP001238179">
    <property type="component" value="Chromosome"/>
</dbReference>
<reference evidence="3" key="1">
    <citation type="journal article" date="2023" name="Int. J. Syst. Evol. Microbiol.">
        <title>Mesoterricola silvestris gen. nov., sp. nov., Mesoterricola sediminis sp. nov., Geothrix oryzae sp. nov., Geothrix edaphica sp. nov., Geothrix rubra sp. nov., and Geothrix limicola sp. nov., six novel members of Acidobacteriota isolated from soils.</title>
        <authorList>
            <person name="Itoh H."/>
            <person name="Sugisawa Y."/>
            <person name="Mise K."/>
            <person name="Xu Z."/>
            <person name="Kuniyasu M."/>
            <person name="Ushijima N."/>
            <person name="Kawano K."/>
            <person name="Kobayashi E."/>
            <person name="Shiratori Y."/>
            <person name="Masuda Y."/>
            <person name="Senoo K."/>
        </authorList>
    </citation>
    <scope>NUCLEOTIDE SEQUENCE [LARGE SCALE GENOMIC DNA]</scope>
    <source>
        <strain evidence="3">W79</strain>
    </source>
</reference>
<dbReference type="GO" id="GO:0016746">
    <property type="term" value="F:acyltransferase activity"/>
    <property type="evidence" value="ECO:0007669"/>
    <property type="project" value="InterPro"/>
</dbReference>
<feature type="domain" description="Phospholipid/glycerol acyltransferase" evidence="1">
    <location>
        <begin position="38"/>
        <end position="162"/>
    </location>
</feature>
<dbReference type="InterPro" id="IPR050237">
    <property type="entry name" value="ATP-dep_AMP-bd_enzyme"/>
</dbReference>
<dbReference type="InterPro" id="IPR045851">
    <property type="entry name" value="AMP-bd_C_sf"/>
</dbReference>
<evidence type="ECO:0000259" key="1">
    <source>
        <dbReference type="SMART" id="SM00563"/>
    </source>
</evidence>
<dbReference type="Gene3D" id="1.10.1200.10">
    <property type="entry name" value="ACP-like"/>
    <property type="match status" value="1"/>
</dbReference>
<evidence type="ECO:0000313" key="3">
    <source>
        <dbReference type="Proteomes" id="UP001238179"/>
    </source>
</evidence>
<dbReference type="RefSeq" id="WP_316415137.1">
    <property type="nucleotide sequence ID" value="NZ_AP027080.1"/>
</dbReference>
<name>A0AA48GQA1_9BACT</name>
<dbReference type="KEGG" id="msil:METEAL_13990"/>
<organism evidence="2 3">
    <name type="scientific">Mesoterricola silvestris</name>
    <dbReference type="NCBI Taxonomy" id="2927979"/>
    <lineage>
        <taxon>Bacteria</taxon>
        <taxon>Pseudomonadati</taxon>
        <taxon>Acidobacteriota</taxon>
        <taxon>Holophagae</taxon>
        <taxon>Holophagales</taxon>
        <taxon>Holophagaceae</taxon>
        <taxon>Mesoterricola</taxon>
    </lineage>
</organism>
<dbReference type="EMBL" id="AP027080">
    <property type="protein sequence ID" value="BDU72225.1"/>
    <property type="molecule type" value="Genomic_DNA"/>
</dbReference>
<dbReference type="Gene3D" id="3.30.300.30">
    <property type="match status" value="1"/>
</dbReference>
<protein>
    <recommendedName>
        <fullName evidence="1">Phospholipid/glycerol acyltransferase domain-containing protein</fullName>
    </recommendedName>
</protein>
<dbReference type="SUPFAM" id="SSF47336">
    <property type="entry name" value="ACP-like"/>
    <property type="match status" value="1"/>
</dbReference>
<dbReference type="Pfam" id="PF00550">
    <property type="entry name" value="PP-binding"/>
    <property type="match status" value="1"/>
</dbReference>
<accession>A0AA48GQA1</accession>